<dbReference type="Proteomes" id="UP001596267">
    <property type="component" value="Unassembled WGS sequence"/>
</dbReference>
<evidence type="ECO:0000313" key="2">
    <source>
        <dbReference type="Proteomes" id="UP001596267"/>
    </source>
</evidence>
<protein>
    <recommendedName>
        <fullName evidence="3">Polymer-forming cytoskeletal protein</fullName>
    </recommendedName>
</protein>
<organism evidence="1 2">
    <name type="scientific">Sporolactobacillus kofuensis</name>
    <dbReference type="NCBI Taxonomy" id="269672"/>
    <lineage>
        <taxon>Bacteria</taxon>
        <taxon>Bacillati</taxon>
        <taxon>Bacillota</taxon>
        <taxon>Bacilli</taxon>
        <taxon>Bacillales</taxon>
        <taxon>Sporolactobacillaceae</taxon>
        <taxon>Sporolactobacillus</taxon>
    </lineage>
</organism>
<gene>
    <name evidence="1" type="ORF">ACFP7A_05630</name>
</gene>
<accession>A0ABW1WES9</accession>
<sequence>MRDSVQENLKIMGETHSNGGSFDKVRIMGECAISGSIEARSCKVMGECTVSGDLTSGYFRNMGEVTIDGMLTAKEARLIGETHVKGACTFKQASIYGELSAARDLSGEEIKVHGVLNVGANVSLERLMMRGGILVDGLLNCDQIDIVLKINAQNYVKEIGAGSVTIGKQHKIFGRAPLHLFHAESIEGDRLFLEYTQAKVVRGTDVVIGTGSKIERVEYSGTYKTSGPVEVGEVVQLTAHE</sequence>
<reference evidence="2" key="1">
    <citation type="journal article" date="2019" name="Int. J. Syst. Evol. Microbiol.">
        <title>The Global Catalogue of Microorganisms (GCM) 10K type strain sequencing project: providing services to taxonomists for standard genome sequencing and annotation.</title>
        <authorList>
            <consortium name="The Broad Institute Genomics Platform"/>
            <consortium name="The Broad Institute Genome Sequencing Center for Infectious Disease"/>
            <person name="Wu L."/>
            <person name="Ma J."/>
        </authorList>
    </citation>
    <scope>NUCLEOTIDE SEQUENCE [LARGE SCALE GENOMIC DNA]</scope>
    <source>
        <strain evidence="2">CCUG 42001</strain>
    </source>
</reference>
<evidence type="ECO:0000313" key="1">
    <source>
        <dbReference type="EMBL" id="MFC6386072.1"/>
    </source>
</evidence>
<proteinExistence type="predicted"/>
<name>A0ABW1WES9_9BACL</name>
<dbReference type="EMBL" id="JBHSTQ010000004">
    <property type="protein sequence ID" value="MFC6386072.1"/>
    <property type="molecule type" value="Genomic_DNA"/>
</dbReference>
<keyword evidence="2" id="KW-1185">Reference proteome</keyword>
<evidence type="ECO:0008006" key="3">
    <source>
        <dbReference type="Google" id="ProtNLM"/>
    </source>
</evidence>
<dbReference type="RefSeq" id="WP_253053052.1">
    <property type="nucleotide sequence ID" value="NZ_JAMXWN010000003.1"/>
</dbReference>
<comment type="caution">
    <text evidence="1">The sequence shown here is derived from an EMBL/GenBank/DDBJ whole genome shotgun (WGS) entry which is preliminary data.</text>
</comment>